<gene>
    <name evidence="1" type="ORF">GEOBRER4_n0803</name>
</gene>
<evidence type="ECO:0000313" key="1">
    <source>
        <dbReference type="EMBL" id="BCG46025.1"/>
    </source>
</evidence>
<protein>
    <submittedName>
        <fullName evidence="1">Uncharacterized protein</fullName>
    </submittedName>
</protein>
<dbReference type="AlphaFoldDB" id="A0A6S6M3U7"/>
<sequence>MDISQEKMEQLGKIAFVNKIAEMLLSTEAVSRDNDFQTVCYHVARVLDEAEEHGIKTERLMGMYVLLRLGDRVNPYDVPKYAAVLDDPSLTEADKAHLLQMIRIGEL</sequence>
<reference evidence="1 2" key="1">
    <citation type="submission" date="2020-06" db="EMBL/GenBank/DDBJ databases">
        <title>Interaction of electrochemicaly active bacteria, Geobacter bremensis R4 on different carbon anode.</title>
        <authorList>
            <person name="Meng L."/>
            <person name="Yoshida N."/>
        </authorList>
    </citation>
    <scope>NUCLEOTIDE SEQUENCE [LARGE SCALE GENOMIC DNA]</scope>
    <source>
        <strain evidence="1 2">R4</strain>
    </source>
</reference>
<accession>A0A6S6M3U7</accession>
<dbReference type="Proteomes" id="UP000515472">
    <property type="component" value="Chromosome"/>
</dbReference>
<dbReference type="KEGG" id="gbn:GEOBRER4_07750"/>
<name>A0A6S6M3U7_9BACT</name>
<organism evidence="1 2">
    <name type="scientific">Citrifermentans bremense</name>
    <dbReference type="NCBI Taxonomy" id="60035"/>
    <lineage>
        <taxon>Bacteria</taxon>
        <taxon>Pseudomonadati</taxon>
        <taxon>Thermodesulfobacteriota</taxon>
        <taxon>Desulfuromonadia</taxon>
        <taxon>Geobacterales</taxon>
        <taxon>Geobacteraceae</taxon>
        <taxon>Citrifermentans</taxon>
    </lineage>
</organism>
<dbReference type="EMBL" id="AP023213">
    <property type="protein sequence ID" value="BCG46025.1"/>
    <property type="molecule type" value="Genomic_DNA"/>
</dbReference>
<dbReference type="RefSeq" id="WP_185244312.1">
    <property type="nucleotide sequence ID" value="NZ_AP023213.1"/>
</dbReference>
<keyword evidence="2" id="KW-1185">Reference proteome</keyword>
<proteinExistence type="predicted"/>
<evidence type="ECO:0000313" key="2">
    <source>
        <dbReference type="Proteomes" id="UP000515472"/>
    </source>
</evidence>